<evidence type="ECO:0000313" key="2">
    <source>
        <dbReference type="Proteomes" id="UP000033101"/>
    </source>
</evidence>
<sequence>MYEKDKAAASADKSREFGVLGDVLRELQREELEEFETCQKETQETCTAQNTIKMMIEINKTLKEIAETQKKILEEIKKIRTE</sequence>
<reference evidence="1 2" key="1">
    <citation type="submission" date="2014-07" db="EMBL/GenBank/DDBJ databases">
        <title>Methanogenic archaea and the global carbon cycle.</title>
        <authorList>
            <person name="Henriksen J.R."/>
            <person name="Luke J."/>
            <person name="Reinhart S."/>
            <person name="Benedict M.N."/>
            <person name="Youngblut N.D."/>
            <person name="Metcalf M.E."/>
            <person name="Whitaker R.J."/>
            <person name="Metcalf W.W."/>
        </authorList>
    </citation>
    <scope>NUCLEOTIDE SEQUENCE [LARGE SCALE GENOMIC DNA]</scope>
    <source>
        <strain evidence="1 2">HB-1</strain>
    </source>
</reference>
<dbReference type="EMBL" id="CP009516">
    <property type="protein sequence ID" value="AKB79156.1"/>
    <property type="molecule type" value="Genomic_DNA"/>
</dbReference>
<keyword evidence="2" id="KW-1185">Reference proteome</keyword>
<dbReference type="AlphaFoldDB" id="A0A0E3SE31"/>
<dbReference type="GeneID" id="24831979"/>
<dbReference type="HOGENOM" id="CLU_165877_0_0_2"/>
<evidence type="ECO:0000313" key="1">
    <source>
        <dbReference type="EMBL" id="AKB79156.1"/>
    </source>
</evidence>
<protein>
    <submittedName>
        <fullName evidence="1">Uncharacterized protein</fullName>
    </submittedName>
</protein>
<accession>A0A0E3SE31</accession>
<proteinExistence type="predicted"/>
<dbReference type="Proteomes" id="UP000033101">
    <property type="component" value="Chromosome"/>
</dbReference>
<dbReference type="KEGG" id="mhor:MSHOH_2673"/>
<dbReference type="PATRIC" id="fig|1434110.4.peg.3449"/>
<name>A0A0E3SE31_9EURY</name>
<gene>
    <name evidence="1" type="ORF">MSHOH_2673</name>
</gene>
<organism evidence="1 2">
    <name type="scientific">Methanosarcina horonobensis HB-1 = JCM 15518</name>
    <dbReference type="NCBI Taxonomy" id="1434110"/>
    <lineage>
        <taxon>Archaea</taxon>
        <taxon>Methanobacteriati</taxon>
        <taxon>Methanobacteriota</taxon>
        <taxon>Stenosarchaea group</taxon>
        <taxon>Methanomicrobia</taxon>
        <taxon>Methanosarcinales</taxon>
        <taxon>Methanosarcinaceae</taxon>
        <taxon>Methanosarcina</taxon>
    </lineage>
</organism>
<dbReference type="RefSeq" id="WP_048140616.1">
    <property type="nucleotide sequence ID" value="NZ_BBCW01000037.1"/>
</dbReference>